<comment type="subcellular location">
    <subcellularLocation>
        <location evidence="1">Golgi apparatus membrane</location>
        <topology evidence="1">Single-pass type II membrane protein</topology>
    </subcellularLocation>
</comment>
<keyword evidence="6" id="KW-0735">Signal-anchor</keyword>
<evidence type="ECO:0000256" key="7">
    <source>
        <dbReference type="ARBA" id="ARBA00022989"/>
    </source>
</evidence>
<dbReference type="SUPFAM" id="SSF53448">
    <property type="entry name" value="Nucleotide-diphospho-sugar transferases"/>
    <property type="match status" value="1"/>
</dbReference>
<dbReference type="GO" id="GO:0000026">
    <property type="term" value="F:alpha-1,2-mannosyltransferase activity"/>
    <property type="evidence" value="ECO:0007669"/>
    <property type="project" value="TreeGrafter"/>
</dbReference>
<name>A0A1E4SZ38_9ASCO</name>
<gene>
    <name evidence="11" type="ORF">CANARDRAFT_235247</name>
</gene>
<organism evidence="11 12">
    <name type="scientific">[Candida] arabinofermentans NRRL YB-2248</name>
    <dbReference type="NCBI Taxonomy" id="983967"/>
    <lineage>
        <taxon>Eukaryota</taxon>
        <taxon>Fungi</taxon>
        <taxon>Dikarya</taxon>
        <taxon>Ascomycota</taxon>
        <taxon>Saccharomycotina</taxon>
        <taxon>Pichiomycetes</taxon>
        <taxon>Pichiales</taxon>
        <taxon>Pichiaceae</taxon>
        <taxon>Ogataea</taxon>
        <taxon>Ogataea/Candida clade</taxon>
    </lineage>
</organism>
<comment type="similarity">
    <text evidence="3">Belongs to the MNN1/MNT family.</text>
</comment>
<evidence type="ECO:0000256" key="6">
    <source>
        <dbReference type="ARBA" id="ARBA00022968"/>
    </source>
</evidence>
<dbReference type="GO" id="GO:0046354">
    <property type="term" value="P:mannan biosynthetic process"/>
    <property type="evidence" value="ECO:0007669"/>
    <property type="project" value="TreeGrafter"/>
</dbReference>
<feature type="transmembrane region" description="Helical" evidence="10">
    <location>
        <begin position="20"/>
        <end position="39"/>
    </location>
</feature>
<dbReference type="PANTHER" id="PTHR31646">
    <property type="entry name" value="ALPHA-1,2-MANNOSYLTRANSFERASE MNN2"/>
    <property type="match status" value="1"/>
</dbReference>
<dbReference type="EMBL" id="KV453855">
    <property type="protein sequence ID" value="ODV84740.1"/>
    <property type="molecule type" value="Genomic_DNA"/>
</dbReference>
<dbReference type="Pfam" id="PF11051">
    <property type="entry name" value="Mannosyl_trans3"/>
    <property type="match status" value="1"/>
</dbReference>
<dbReference type="OrthoDB" id="430354at2759"/>
<evidence type="ECO:0000256" key="9">
    <source>
        <dbReference type="ARBA" id="ARBA00023136"/>
    </source>
</evidence>
<keyword evidence="7 10" id="KW-1133">Transmembrane helix</keyword>
<protein>
    <submittedName>
        <fullName evidence="11">Glycosyltransferase family 71 protein</fullName>
    </submittedName>
</protein>
<dbReference type="InterPro" id="IPR029044">
    <property type="entry name" value="Nucleotide-diphossugar_trans"/>
</dbReference>
<evidence type="ECO:0000256" key="4">
    <source>
        <dbReference type="ARBA" id="ARBA00022679"/>
    </source>
</evidence>
<proteinExistence type="inferred from homology"/>
<dbReference type="Proteomes" id="UP000094801">
    <property type="component" value="Unassembled WGS sequence"/>
</dbReference>
<dbReference type="STRING" id="983967.A0A1E4SZ38"/>
<sequence>MSTVASQSLSRGSSKYAKPFLLALLALVILYTVVVVYELRATDDEEVDMKQYIASSLTTYIDSKNVKESYFTGDQKEPLDAEVIRKLIASESDKFENDREIALQEEDEKNKDPVTESVEEFQQLFAEFTDVLIKNRLLFPHPERITTNNGKPVIWETKFVELPYDMLSENDLLNYMDFDKQFIEDLTKKHKKIVQSLPKSEINFYKGDGYVMVGGGLYTWVAFLSIQALRKTGSTLPLELIIPNDDDYETNLCDDILPNQYNTKCVKLSTVFGAETLNKVGELKGYQFKSFALLASSFENIMYLDSDNFAVENPDHLLTSSLYKRYGMITWPDFWRRTSSPYLYQILGIKVGAKPIRQINDFYTPSEKYTKKSALIDVEDSLNLHDRKGTLADWTTESGQFLLNKRKHFNSLLLALYYNFDGPAGYHPLLSQGGAGEGDKETLVLAAHYLKLPYYQLYKKPDKLYGTFIKEANYFIDSTMVQYDPITDYESLKMAISKNQKSLDALGNDYVYSYMYTYGSIPFENDFLSRPMFYHIHNPKMNPWTYLEKELFFDPKFKQLRNFGNDFGKIGWDIELWIWETVVKNLCGTKLEDGKFDNSTKIEFKYFDNMGFNTICNNTAVDDRIKWLTETGKIEIEKYTPKKYNEKYKLTDEESNMMDDLIYTSITKMLEFDYIN</sequence>
<dbReference type="AlphaFoldDB" id="A0A1E4SZ38"/>
<evidence type="ECO:0000313" key="11">
    <source>
        <dbReference type="EMBL" id="ODV84740.1"/>
    </source>
</evidence>
<reference evidence="12" key="1">
    <citation type="submission" date="2016-04" db="EMBL/GenBank/DDBJ databases">
        <title>Comparative genomics of biotechnologically important yeasts.</title>
        <authorList>
            <consortium name="DOE Joint Genome Institute"/>
            <person name="Riley R."/>
            <person name="Haridas S."/>
            <person name="Wolfe K.H."/>
            <person name="Lopes M.R."/>
            <person name="Hittinger C.T."/>
            <person name="Goker M."/>
            <person name="Salamov A."/>
            <person name="Wisecaver J."/>
            <person name="Long T.M."/>
            <person name="Aerts A.L."/>
            <person name="Barry K."/>
            <person name="Choi C."/>
            <person name="Clum A."/>
            <person name="Coughlan A.Y."/>
            <person name="Deshpande S."/>
            <person name="Douglass A.P."/>
            <person name="Hanson S.J."/>
            <person name="Klenk H.-P."/>
            <person name="Labutti K."/>
            <person name="Lapidus A."/>
            <person name="Lindquist E."/>
            <person name="Lipzen A."/>
            <person name="Meier-Kolthoff J.P."/>
            <person name="Ohm R.A."/>
            <person name="Otillar R.P."/>
            <person name="Pangilinan J."/>
            <person name="Peng Y."/>
            <person name="Rokas A."/>
            <person name="Rosa C.A."/>
            <person name="Scheuner C."/>
            <person name="Sibirny A.A."/>
            <person name="Slot J.C."/>
            <person name="Stielow J.B."/>
            <person name="Sun H."/>
            <person name="Kurtzman C.P."/>
            <person name="Blackwell M."/>
            <person name="Grigoriev I.V."/>
            <person name="Jeffries T.W."/>
        </authorList>
    </citation>
    <scope>NUCLEOTIDE SEQUENCE [LARGE SCALE GENOMIC DNA]</scope>
    <source>
        <strain evidence="12">NRRL YB-2248</strain>
    </source>
</reference>
<keyword evidence="9 10" id="KW-0472">Membrane</keyword>
<evidence type="ECO:0000256" key="8">
    <source>
        <dbReference type="ARBA" id="ARBA00023034"/>
    </source>
</evidence>
<keyword evidence="5 10" id="KW-0812">Transmembrane</keyword>
<keyword evidence="8" id="KW-0333">Golgi apparatus</keyword>
<dbReference type="GO" id="GO:0000139">
    <property type="term" value="C:Golgi membrane"/>
    <property type="evidence" value="ECO:0007669"/>
    <property type="project" value="UniProtKB-SubCell"/>
</dbReference>
<dbReference type="InterPro" id="IPR022751">
    <property type="entry name" value="Alpha_mannosyltransferase"/>
</dbReference>
<evidence type="ECO:0000256" key="5">
    <source>
        <dbReference type="ARBA" id="ARBA00022692"/>
    </source>
</evidence>
<keyword evidence="12" id="KW-1185">Reference proteome</keyword>
<comment type="pathway">
    <text evidence="2">Protein modification; protein glycosylation.</text>
</comment>
<evidence type="ECO:0000256" key="10">
    <source>
        <dbReference type="SAM" id="Phobius"/>
    </source>
</evidence>
<accession>A0A1E4SZ38</accession>
<keyword evidence="4 11" id="KW-0808">Transferase</keyword>
<evidence type="ECO:0000256" key="1">
    <source>
        <dbReference type="ARBA" id="ARBA00004323"/>
    </source>
</evidence>
<evidence type="ECO:0000313" key="12">
    <source>
        <dbReference type="Proteomes" id="UP000094801"/>
    </source>
</evidence>
<evidence type="ECO:0000256" key="3">
    <source>
        <dbReference type="ARBA" id="ARBA00009105"/>
    </source>
</evidence>
<dbReference type="PANTHER" id="PTHR31646:SF1">
    <property type="entry name" value="ALPHA-1,2-MANNOSYLTRANSFERASE MNN2"/>
    <property type="match status" value="1"/>
</dbReference>
<evidence type="ECO:0000256" key="2">
    <source>
        <dbReference type="ARBA" id="ARBA00004922"/>
    </source>
</evidence>